<proteinExistence type="predicted"/>
<evidence type="ECO:0000313" key="2">
    <source>
        <dbReference type="Proteomes" id="UP001234178"/>
    </source>
</evidence>
<comment type="caution">
    <text evidence="1">The sequence shown here is derived from an EMBL/GenBank/DDBJ whole genome shotgun (WGS) entry which is preliminary data.</text>
</comment>
<organism evidence="1 2">
    <name type="scientific">Daphnia magna</name>
    <dbReference type="NCBI Taxonomy" id="35525"/>
    <lineage>
        <taxon>Eukaryota</taxon>
        <taxon>Metazoa</taxon>
        <taxon>Ecdysozoa</taxon>
        <taxon>Arthropoda</taxon>
        <taxon>Crustacea</taxon>
        <taxon>Branchiopoda</taxon>
        <taxon>Diplostraca</taxon>
        <taxon>Cladocera</taxon>
        <taxon>Anomopoda</taxon>
        <taxon>Daphniidae</taxon>
        <taxon>Daphnia</taxon>
    </lineage>
</organism>
<accession>A0ABR0B1I0</accession>
<reference evidence="1 2" key="1">
    <citation type="journal article" date="2023" name="Nucleic Acids Res.">
        <title>The hologenome of Daphnia magna reveals possible DNA methylation and microbiome-mediated evolution of the host genome.</title>
        <authorList>
            <person name="Chaturvedi A."/>
            <person name="Li X."/>
            <person name="Dhandapani V."/>
            <person name="Marshall H."/>
            <person name="Kissane S."/>
            <person name="Cuenca-Cambronero M."/>
            <person name="Asole G."/>
            <person name="Calvet F."/>
            <person name="Ruiz-Romero M."/>
            <person name="Marangio P."/>
            <person name="Guigo R."/>
            <person name="Rago D."/>
            <person name="Mirbahai L."/>
            <person name="Eastwood N."/>
            <person name="Colbourne J.K."/>
            <person name="Zhou J."/>
            <person name="Mallon E."/>
            <person name="Orsini L."/>
        </authorList>
    </citation>
    <scope>NUCLEOTIDE SEQUENCE [LARGE SCALE GENOMIC DNA]</scope>
    <source>
        <strain evidence="1">LRV0_1</strain>
    </source>
</reference>
<evidence type="ECO:0000313" key="1">
    <source>
        <dbReference type="EMBL" id="KAK4035554.1"/>
    </source>
</evidence>
<dbReference type="Proteomes" id="UP001234178">
    <property type="component" value="Unassembled WGS sequence"/>
</dbReference>
<keyword evidence="2" id="KW-1185">Reference proteome</keyword>
<dbReference type="EMBL" id="JAOYFB010000040">
    <property type="protein sequence ID" value="KAK4035554.1"/>
    <property type="molecule type" value="Genomic_DNA"/>
</dbReference>
<protein>
    <submittedName>
        <fullName evidence="1">Uncharacterized protein</fullName>
    </submittedName>
</protein>
<sequence length="69" mass="7798">MASLHERDLRKTDKLRPKQNQFDCICRDSSEFIVVLFQIHIGEELRNGQCEGVSGGAFLPAVPLLRKEG</sequence>
<gene>
    <name evidence="1" type="ORF">OUZ56_027641</name>
</gene>
<name>A0ABR0B1I0_9CRUS</name>